<keyword evidence="4" id="KW-1185">Reference proteome</keyword>
<evidence type="ECO:0000259" key="2">
    <source>
        <dbReference type="Pfam" id="PF20415"/>
    </source>
</evidence>
<evidence type="ECO:0000256" key="1">
    <source>
        <dbReference type="SAM" id="MobiDB-lite"/>
    </source>
</evidence>
<feature type="domain" description="DUF6699" evidence="2">
    <location>
        <begin position="161"/>
        <end position="315"/>
    </location>
</feature>
<reference evidence="3 4" key="1">
    <citation type="submission" date="2015-04" db="EMBL/GenBank/DDBJ databases">
        <title>Complete genome sequence of Schizopora paradoxa KUC8140, a cosmopolitan wood degrader in East Asia.</title>
        <authorList>
            <consortium name="DOE Joint Genome Institute"/>
            <person name="Min B."/>
            <person name="Park H."/>
            <person name="Jang Y."/>
            <person name="Kim J.-J."/>
            <person name="Kim K.H."/>
            <person name="Pangilinan J."/>
            <person name="Lipzen A."/>
            <person name="Riley R."/>
            <person name="Grigoriev I.V."/>
            <person name="Spatafora J.W."/>
            <person name="Choi I.-G."/>
        </authorList>
    </citation>
    <scope>NUCLEOTIDE SEQUENCE [LARGE SCALE GENOMIC DNA]</scope>
    <source>
        <strain evidence="3 4">KUC8140</strain>
    </source>
</reference>
<accession>A0A0H2RRA5</accession>
<gene>
    <name evidence="3" type="ORF">SCHPADRAFT_903570</name>
</gene>
<feature type="compositionally biased region" description="Polar residues" evidence="1">
    <location>
        <begin position="33"/>
        <end position="51"/>
    </location>
</feature>
<dbReference type="EMBL" id="KQ085948">
    <property type="protein sequence ID" value="KLO14137.1"/>
    <property type="molecule type" value="Genomic_DNA"/>
</dbReference>
<feature type="compositionally biased region" description="Basic residues" evidence="1">
    <location>
        <begin position="22"/>
        <end position="31"/>
    </location>
</feature>
<feature type="compositionally biased region" description="Low complexity" evidence="1">
    <location>
        <begin position="62"/>
        <end position="88"/>
    </location>
</feature>
<dbReference type="Proteomes" id="UP000053477">
    <property type="component" value="Unassembled WGS sequence"/>
</dbReference>
<dbReference type="Pfam" id="PF20415">
    <property type="entry name" value="DUF6699"/>
    <property type="match status" value="1"/>
</dbReference>
<feature type="compositionally biased region" description="Basic and acidic residues" evidence="1">
    <location>
        <begin position="89"/>
        <end position="99"/>
    </location>
</feature>
<feature type="compositionally biased region" description="Low complexity" evidence="1">
    <location>
        <begin position="106"/>
        <end position="118"/>
    </location>
</feature>
<dbReference type="InParanoid" id="A0A0H2RRA5"/>
<dbReference type="AlphaFoldDB" id="A0A0H2RRA5"/>
<evidence type="ECO:0000313" key="4">
    <source>
        <dbReference type="Proteomes" id="UP000053477"/>
    </source>
</evidence>
<protein>
    <recommendedName>
        <fullName evidence="2">DUF6699 domain-containing protein</fullName>
    </recommendedName>
</protein>
<dbReference type="InterPro" id="IPR046522">
    <property type="entry name" value="DUF6699"/>
</dbReference>
<dbReference type="OrthoDB" id="3172906at2759"/>
<name>A0A0H2RRA5_9AGAM</name>
<evidence type="ECO:0000313" key="3">
    <source>
        <dbReference type="EMBL" id="KLO14137.1"/>
    </source>
</evidence>
<feature type="compositionally biased region" description="Polar residues" evidence="1">
    <location>
        <begin position="1"/>
        <end position="13"/>
    </location>
</feature>
<sequence length="337" mass="37670">MPRRQNAASNTYWPETIQPAMSHRHSSKGRSRALSNAANPQSERELNSNWPHPSWVSKPKQESNSQPSSASSSKSFAAQQTSKTSSRSARNETERERNRNWPHPAPRAQAAPPKQAAPTPAPVKAPIPLAAQPTIPNNPSGLLQVQVCPLLCRGSYELVDYDLRVPLDYARKYLPPSTGNPRPSSYLTMNDLRQPACFPPRPVLYVTAPTVYPPNHPMPGQWMITISYSAGAPHVTVRDVLTAMYELFHSPPKQEAWQSVDQRDPALREAIVKAYKKRCTKRSMKLNTSVDEQRTKGLMCLDWFGAKTYFGGLQLVMDGGQSGYEIWEFDTYDPTLA</sequence>
<proteinExistence type="predicted"/>
<feature type="region of interest" description="Disordered" evidence="1">
    <location>
        <begin position="1"/>
        <end position="129"/>
    </location>
</feature>
<organism evidence="3 4">
    <name type="scientific">Schizopora paradoxa</name>
    <dbReference type="NCBI Taxonomy" id="27342"/>
    <lineage>
        <taxon>Eukaryota</taxon>
        <taxon>Fungi</taxon>
        <taxon>Dikarya</taxon>
        <taxon>Basidiomycota</taxon>
        <taxon>Agaricomycotina</taxon>
        <taxon>Agaricomycetes</taxon>
        <taxon>Hymenochaetales</taxon>
        <taxon>Schizoporaceae</taxon>
        <taxon>Schizopora</taxon>
    </lineage>
</organism>